<dbReference type="EMBL" id="BAAAEN010000021">
    <property type="protein sequence ID" value="GAA0522620.1"/>
    <property type="molecule type" value="Genomic_DNA"/>
</dbReference>
<sequence>MSADRAYRLWCGAGLQVPPKRPRRRLEASRPRPATSEAANQVWAYDFVFDACANGQQLKCLTVVDEYTRESLAIDVAGSIRSTRVIEVLSQLINVRGASRVLRSDRGPEFVSRALLRWATQQGLNMALIDPGEPWQNGTAESFNGKFRDECLAMKWFRNRIEAKVVIDTWRRHYNEVRPHSSLKNLTPYAFGLQCGLVAT</sequence>
<name>A0ABN1CNE6_9BURK</name>
<dbReference type="NCBIfam" id="NF033516">
    <property type="entry name" value="transpos_IS3"/>
    <property type="match status" value="1"/>
</dbReference>
<evidence type="ECO:0000313" key="2">
    <source>
        <dbReference type="EMBL" id="GAA0522620.1"/>
    </source>
</evidence>
<proteinExistence type="predicted"/>
<dbReference type="PROSITE" id="PS50994">
    <property type="entry name" value="INTEGRASE"/>
    <property type="match status" value="1"/>
</dbReference>
<dbReference type="PANTHER" id="PTHR47515:SF1">
    <property type="entry name" value="BLR2054 PROTEIN"/>
    <property type="match status" value="1"/>
</dbReference>
<comment type="caution">
    <text evidence="2">The sequence shown here is derived from an EMBL/GenBank/DDBJ whole genome shotgun (WGS) entry which is preliminary data.</text>
</comment>
<dbReference type="InterPro" id="IPR001584">
    <property type="entry name" value="Integrase_cat-core"/>
</dbReference>
<gene>
    <name evidence="2" type="ORF">GCM10009097_45200</name>
</gene>
<organism evidence="2 3">
    <name type="scientific">Pigmentiphaga daeguensis</name>
    <dbReference type="NCBI Taxonomy" id="414049"/>
    <lineage>
        <taxon>Bacteria</taxon>
        <taxon>Pseudomonadati</taxon>
        <taxon>Pseudomonadota</taxon>
        <taxon>Betaproteobacteria</taxon>
        <taxon>Burkholderiales</taxon>
        <taxon>Alcaligenaceae</taxon>
        <taxon>Pigmentiphaga</taxon>
    </lineage>
</organism>
<dbReference type="InterPro" id="IPR048020">
    <property type="entry name" value="Transpos_IS3"/>
</dbReference>
<protein>
    <recommendedName>
        <fullName evidence="1">Integrase catalytic domain-containing protein</fullName>
    </recommendedName>
</protein>
<dbReference type="Pfam" id="PF13683">
    <property type="entry name" value="rve_3"/>
    <property type="match status" value="1"/>
</dbReference>
<dbReference type="InterPro" id="IPR012337">
    <property type="entry name" value="RNaseH-like_sf"/>
</dbReference>
<reference evidence="2 3" key="1">
    <citation type="journal article" date="2019" name="Int. J. Syst. Evol. Microbiol.">
        <title>The Global Catalogue of Microorganisms (GCM) 10K type strain sequencing project: providing services to taxonomists for standard genome sequencing and annotation.</title>
        <authorList>
            <consortium name="The Broad Institute Genomics Platform"/>
            <consortium name="The Broad Institute Genome Sequencing Center for Infectious Disease"/>
            <person name="Wu L."/>
            <person name="Ma J."/>
        </authorList>
    </citation>
    <scope>NUCLEOTIDE SEQUENCE [LARGE SCALE GENOMIC DNA]</scope>
    <source>
        <strain evidence="2 3">JCM 14330</strain>
    </source>
</reference>
<keyword evidence="3" id="KW-1185">Reference proteome</keyword>
<accession>A0ABN1CNE6</accession>
<dbReference type="SUPFAM" id="SSF53098">
    <property type="entry name" value="Ribonuclease H-like"/>
    <property type="match status" value="1"/>
</dbReference>
<evidence type="ECO:0000313" key="3">
    <source>
        <dbReference type="Proteomes" id="UP001501706"/>
    </source>
</evidence>
<dbReference type="Proteomes" id="UP001501706">
    <property type="component" value="Unassembled WGS sequence"/>
</dbReference>
<dbReference type="Gene3D" id="3.30.420.10">
    <property type="entry name" value="Ribonuclease H-like superfamily/Ribonuclease H"/>
    <property type="match status" value="1"/>
</dbReference>
<dbReference type="InterPro" id="IPR036397">
    <property type="entry name" value="RNaseH_sf"/>
</dbReference>
<dbReference type="PANTHER" id="PTHR47515">
    <property type="entry name" value="LOW CALCIUM RESPONSE LOCUS PROTEIN T"/>
    <property type="match status" value="1"/>
</dbReference>
<evidence type="ECO:0000259" key="1">
    <source>
        <dbReference type="PROSITE" id="PS50994"/>
    </source>
</evidence>
<feature type="domain" description="Integrase catalytic" evidence="1">
    <location>
        <begin position="27"/>
        <end position="196"/>
    </location>
</feature>